<accession>A0A139A7F0</accession>
<name>A0A139A7F0_GONPJ</name>
<feature type="compositionally biased region" description="Basic and acidic residues" evidence="9">
    <location>
        <begin position="246"/>
        <end position="260"/>
    </location>
</feature>
<feature type="region of interest" description="Disordered" evidence="9">
    <location>
        <begin position="529"/>
        <end position="556"/>
    </location>
</feature>
<feature type="domain" description="Myb-like" evidence="10">
    <location>
        <begin position="74"/>
        <end position="123"/>
    </location>
</feature>
<dbReference type="OMA" id="KMGMAGE"/>
<feature type="coiled-coil region" evidence="8">
    <location>
        <begin position="796"/>
        <end position="830"/>
    </location>
</feature>
<feature type="region of interest" description="Disordered" evidence="9">
    <location>
        <begin position="452"/>
        <end position="488"/>
    </location>
</feature>
<dbReference type="SMART" id="SM00717">
    <property type="entry name" value="SANT"/>
    <property type="match status" value="2"/>
</dbReference>
<feature type="domain" description="HTH myb-type" evidence="11">
    <location>
        <begin position="22"/>
        <end position="77"/>
    </location>
</feature>
<feature type="domain" description="Myb-like" evidence="10">
    <location>
        <begin position="22"/>
        <end position="73"/>
    </location>
</feature>
<evidence type="ECO:0000256" key="9">
    <source>
        <dbReference type="SAM" id="MobiDB-lite"/>
    </source>
</evidence>
<keyword evidence="4" id="KW-0677">Repeat</keyword>
<dbReference type="STRING" id="1344416.A0A139A7F0"/>
<comment type="similarity">
    <text evidence="1">Belongs to the CEF1 family.</text>
</comment>
<feature type="compositionally biased region" description="Basic and acidic residues" evidence="9">
    <location>
        <begin position="269"/>
        <end position="295"/>
    </location>
</feature>
<keyword evidence="8" id="KW-0175">Coiled coil</keyword>
<dbReference type="PANTHER" id="PTHR45885">
    <property type="entry name" value="CELL DIVISION CYCLE 5-LIKE PROTEIN"/>
    <property type="match status" value="1"/>
</dbReference>
<feature type="region of interest" description="Disordered" evidence="9">
    <location>
        <begin position="130"/>
        <end position="171"/>
    </location>
</feature>
<sequence>MYIFPSPLALVVSILSCTTYNRVIIKGGVWKNTEDEILKAAVMKYGKNQWARISSLLVRKTPKQCKARWYEWLDPSIRKTEWSKDEDEKLLHLAKLMPTQWRTIAPIVGRTPAQCLERYQRLLDEAELKDGEGADVTDDVRRLRPGEIDPDPEAKPARPDPVDMDEDEKEMLSEARARLANTQGKKAKRKAREKQLEEAKRLAALQKRRELKAAGIEHRWKPKLKGGVDYNADIPFQKRAPLGFHPVEDEKSREQQDTNRFRAAALSKLEGKRRADEEADIRKTEAKKAKTDKAKGVMAPPPPKLLSNGDGGDVFSQRRKLVLPAPQISETELEEIVKIGQAGETARAAVDSEGGPEASKALLSDYAGAATPAAFRTPRLSSSVDNLKIEARNLRAMTEAQTPLLGGEVTIDTGGGTGYEGATPRRQVAQTPNAIAVAMTPKSASDAGESAFLRGGTGFRGTTPGTPRTVRDQMGINTPGGASGFGDETPRSVSGGGALGGRQSLIRQQLAGLFAALPKPKNDFEVVVPEKEETTEDGEETPKQSRTGGGKASGKKIISNDDAMVGLDEDAADREKRLALAEEEEEGRRLARRSAAVRKELPRPVDVEGACAAFATATKGDFIDEMVAHELANLLRRDALEHPVAGQKPLPPNIVVEIERNFVEYADGDLAEAARLLQAEVGQSADIASFDNFEQIHDAAERDLVPAYPLPVDVDTSSMTVGDEITYLSSYLESLRGVMTREASRAQKLEKRLALVLGGYQQRSSTLRRDMNGLARQVVDKEIELEGFALLRGSEEVGARERVRELREEVEELARQERDGQERYAEMEKRKRALVEKLQIKMESS</sequence>
<evidence type="ECO:0000313" key="12">
    <source>
        <dbReference type="EMBL" id="KXS12598.1"/>
    </source>
</evidence>
<evidence type="ECO:0000259" key="10">
    <source>
        <dbReference type="PROSITE" id="PS50090"/>
    </source>
</evidence>
<keyword evidence="13" id="KW-1185">Reference proteome</keyword>
<evidence type="ECO:0000313" key="13">
    <source>
        <dbReference type="Proteomes" id="UP000070544"/>
    </source>
</evidence>
<feature type="coiled-coil region" evidence="8">
    <location>
        <begin position="564"/>
        <end position="600"/>
    </location>
</feature>
<evidence type="ECO:0000256" key="6">
    <source>
        <dbReference type="ARBA" id="ARBA00023187"/>
    </source>
</evidence>
<dbReference type="Proteomes" id="UP000070544">
    <property type="component" value="Unassembled WGS sequence"/>
</dbReference>
<protein>
    <submittedName>
        <fullName evidence="12">Uncharacterized protein</fullName>
    </submittedName>
</protein>
<keyword evidence="2" id="KW-0507">mRNA processing</keyword>
<dbReference type="GO" id="GO:0003677">
    <property type="term" value="F:DNA binding"/>
    <property type="evidence" value="ECO:0007669"/>
    <property type="project" value="UniProtKB-KW"/>
</dbReference>
<dbReference type="Pfam" id="PF11831">
    <property type="entry name" value="Myb_Cef"/>
    <property type="match status" value="1"/>
</dbReference>
<dbReference type="PROSITE" id="PS50090">
    <property type="entry name" value="MYB_LIKE"/>
    <property type="match status" value="2"/>
</dbReference>
<dbReference type="InterPro" id="IPR021786">
    <property type="entry name" value="Cdc5p/Cef1_C"/>
</dbReference>
<dbReference type="InterPro" id="IPR047242">
    <property type="entry name" value="CDC5L/Cef1"/>
</dbReference>
<reference evidence="12 13" key="1">
    <citation type="journal article" date="2015" name="Genome Biol. Evol.">
        <title>Phylogenomic analyses indicate that early fungi evolved digesting cell walls of algal ancestors of land plants.</title>
        <authorList>
            <person name="Chang Y."/>
            <person name="Wang S."/>
            <person name="Sekimoto S."/>
            <person name="Aerts A.L."/>
            <person name="Choi C."/>
            <person name="Clum A."/>
            <person name="LaButti K.M."/>
            <person name="Lindquist E.A."/>
            <person name="Yee Ngan C."/>
            <person name="Ohm R.A."/>
            <person name="Salamov A.A."/>
            <person name="Grigoriev I.V."/>
            <person name="Spatafora J.W."/>
            <person name="Berbee M.L."/>
        </authorList>
    </citation>
    <scope>NUCLEOTIDE SEQUENCE [LARGE SCALE GENOMIC DNA]</scope>
    <source>
        <strain evidence="12 13">JEL478</strain>
    </source>
</reference>
<evidence type="ECO:0000256" key="2">
    <source>
        <dbReference type="ARBA" id="ARBA00022664"/>
    </source>
</evidence>
<feature type="compositionally biased region" description="Basic and acidic residues" evidence="9">
    <location>
        <begin position="130"/>
        <end position="161"/>
    </location>
</feature>
<dbReference type="GO" id="GO:0000974">
    <property type="term" value="C:Prp19 complex"/>
    <property type="evidence" value="ECO:0007669"/>
    <property type="project" value="InterPro"/>
</dbReference>
<dbReference type="PROSITE" id="PS51294">
    <property type="entry name" value="HTH_MYB"/>
    <property type="match status" value="2"/>
</dbReference>
<dbReference type="GO" id="GO:0005681">
    <property type="term" value="C:spliceosomal complex"/>
    <property type="evidence" value="ECO:0007669"/>
    <property type="project" value="UniProtKB-KW"/>
</dbReference>
<proteinExistence type="inferred from homology"/>
<evidence type="ECO:0000256" key="1">
    <source>
        <dbReference type="ARBA" id="ARBA00010506"/>
    </source>
</evidence>
<evidence type="ECO:0000256" key="8">
    <source>
        <dbReference type="SAM" id="Coils"/>
    </source>
</evidence>
<gene>
    <name evidence="12" type="ORF">M427DRAFT_101226</name>
</gene>
<dbReference type="FunFam" id="1.10.10.60:FF:000021">
    <property type="entry name" value="CDC5 cell division cycle 5-like"/>
    <property type="match status" value="1"/>
</dbReference>
<dbReference type="InterPro" id="IPR047240">
    <property type="entry name" value="SANT_CDC5L_II"/>
</dbReference>
<dbReference type="InterPro" id="IPR009057">
    <property type="entry name" value="Homeodomain-like_sf"/>
</dbReference>
<dbReference type="Pfam" id="PF13921">
    <property type="entry name" value="Myb_DNA-bind_6"/>
    <property type="match status" value="1"/>
</dbReference>
<keyword evidence="7" id="KW-0539">Nucleus</keyword>
<dbReference type="PANTHER" id="PTHR45885:SF1">
    <property type="entry name" value="CELL DIVISION CYCLE 5-LIKE PROTEIN"/>
    <property type="match status" value="1"/>
</dbReference>
<dbReference type="CDD" id="cd11659">
    <property type="entry name" value="SANT_CDC5_II"/>
    <property type="match status" value="1"/>
</dbReference>
<organism evidence="12 13">
    <name type="scientific">Gonapodya prolifera (strain JEL478)</name>
    <name type="common">Monoblepharis prolifera</name>
    <dbReference type="NCBI Taxonomy" id="1344416"/>
    <lineage>
        <taxon>Eukaryota</taxon>
        <taxon>Fungi</taxon>
        <taxon>Fungi incertae sedis</taxon>
        <taxon>Chytridiomycota</taxon>
        <taxon>Chytridiomycota incertae sedis</taxon>
        <taxon>Monoblepharidomycetes</taxon>
        <taxon>Monoblepharidales</taxon>
        <taxon>Gonapodyaceae</taxon>
        <taxon>Gonapodya</taxon>
    </lineage>
</organism>
<feature type="region of interest" description="Disordered" evidence="9">
    <location>
        <begin position="241"/>
        <end position="312"/>
    </location>
</feature>
<keyword evidence="6" id="KW-0508">mRNA splicing</keyword>
<dbReference type="Gene3D" id="1.10.10.60">
    <property type="entry name" value="Homeodomain-like"/>
    <property type="match status" value="2"/>
</dbReference>
<evidence type="ECO:0000259" key="11">
    <source>
        <dbReference type="PROSITE" id="PS51294"/>
    </source>
</evidence>
<dbReference type="InterPro" id="IPR001005">
    <property type="entry name" value="SANT/Myb"/>
</dbReference>
<evidence type="ECO:0000256" key="5">
    <source>
        <dbReference type="ARBA" id="ARBA00023125"/>
    </source>
</evidence>
<keyword evidence="5" id="KW-0238">DNA-binding</keyword>
<dbReference type="InterPro" id="IPR017930">
    <property type="entry name" value="Myb_dom"/>
</dbReference>
<evidence type="ECO:0000256" key="7">
    <source>
        <dbReference type="ARBA" id="ARBA00023242"/>
    </source>
</evidence>
<keyword evidence="3" id="KW-0747">Spliceosome</keyword>
<feature type="domain" description="HTH myb-type" evidence="11">
    <location>
        <begin position="78"/>
        <end position="127"/>
    </location>
</feature>
<dbReference type="OrthoDB" id="1410009at2759"/>
<evidence type="ECO:0000256" key="4">
    <source>
        <dbReference type="ARBA" id="ARBA00022737"/>
    </source>
</evidence>
<evidence type="ECO:0000256" key="3">
    <source>
        <dbReference type="ARBA" id="ARBA00022728"/>
    </source>
</evidence>
<dbReference type="CDD" id="cd00167">
    <property type="entry name" value="SANT"/>
    <property type="match status" value="1"/>
</dbReference>
<dbReference type="AlphaFoldDB" id="A0A139A7F0"/>
<dbReference type="EMBL" id="KQ965786">
    <property type="protein sequence ID" value="KXS12598.1"/>
    <property type="molecule type" value="Genomic_DNA"/>
</dbReference>
<dbReference type="SUPFAM" id="SSF46689">
    <property type="entry name" value="Homeodomain-like"/>
    <property type="match status" value="1"/>
</dbReference>
<dbReference type="GO" id="GO:0000398">
    <property type="term" value="P:mRNA splicing, via spliceosome"/>
    <property type="evidence" value="ECO:0007669"/>
    <property type="project" value="InterPro"/>
</dbReference>